<proteinExistence type="predicted"/>
<dbReference type="Proteomes" id="UP000251241">
    <property type="component" value="Unassembled WGS sequence"/>
</dbReference>
<name>A0A2X2J0J3_SPHMU</name>
<reference evidence="1 2" key="1">
    <citation type="submission" date="2018-06" db="EMBL/GenBank/DDBJ databases">
        <authorList>
            <consortium name="Pathogen Informatics"/>
            <person name="Doyle S."/>
        </authorList>
    </citation>
    <scope>NUCLEOTIDE SEQUENCE [LARGE SCALE GENOMIC DNA]</scope>
    <source>
        <strain evidence="1 2">NCTC11343</strain>
    </source>
</reference>
<evidence type="ECO:0000313" key="1">
    <source>
        <dbReference type="EMBL" id="SPZ85166.1"/>
    </source>
</evidence>
<dbReference type="EMBL" id="UAUU01000006">
    <property type="protein sequence ID" value="SPZ85166.1"/>
    <property type="molecule type" value="Genomic_DNA"/>
</dbReference>
<gene>
    <name evidence="1" type="ORF">NCTC11343_01724</name>
</gene>
<sequence>MINRGVHRFASSMPYVAFNKAIIADIVFAQY</sequence>
<dbReference type="AlphaFoldDB" id="A0A2X2J0J3"/>
<protein>
    <submittedName>
        <fullName evidence="1">Uncharacterized protein</fullName>
    </submittedName>
</protein>
<accession>A0A2X2J0J3</accession>
<organism evidence="1 2">
    <name type="scientific">Sphingobacterium multivorum</name>
    <dbReference type="NCBI Taxonomy" id="28454"/>
    <lineage>
        <taxon>Bacteria</taxon>
        <taxon>Pseudomonadati</taxon>
        <taxon>Bacteroidota</taxon>
        <taxon>Sphingobacteriia</taxon>
        <taxon>Sphingobacteriales</taxon>
        <taxon>Sphingobacteriaceae</taxon>
        <taxon>Sphingobacterium</taxon>
    </lineage>
</organism>
<evidence type="ECO:0000313" key="2">
    <source>
        <dbReference type="Proteomes" id="UP000251241"/>
    </source>
</evidence>